<dbReference type="AlphaFoldDB" id="A0A803Q7Y3"/>
<evidence type="ECO:0000313" key="4">
    <source>
        <dbReference type="EnsemblPlants" id="cds.evm.model.08.1204"/>
    </source>
</evidence>
<feature type="compositionally biased region" description="Low complexity" evidence="1">
    <location>
        <begin position="431"/>
        <end position="440"/>
    </location>
</feature>
<dbReference type="OMA" id="PMNPSIF"/>
<sequence>MGCSTSKLEDEEAVQLCKDRKRFIKQAVEQRAKFASGHLAYIQSLKRVSAALRDYIEGEHNEPHDFLLDSFIAPPFTPVKKTSPGFISISPKSFVPAQIQSHPSSTIKVNYLRSGGNRAVSVEERPQTPERVRVESYPPMEQQYGFDGYFPMQSSSSMNPSSSFSYSPNRSINLPPRSPRPSYLRSGGNRAVSVEEMSQSPGRVRVESYPPMEQYGFDGFFSMQSSSPMNPSIFSFSPNRPSNLPPNSPQNSQWDFFWNPFSSLDYYGYPNRASLDQQHTIVDDDIRGLRQLREEEGIPDLEDDDIEQKEPEQNANNPQHGRTTTIEVSRSQTARQVVETSNQEVAGGGRERKDETPGFTVYVNRRPTSMAEVIKELEDQFMVVCSAANEVSSMLEANKAQYSSSSNELTVKKILNPVALIRSASSRSSSSRFIANSSSSSREETEESSSSDFSEECMFSGSHQSTLDRLYAWEKKLFDEVKSGEKVRIAYEKKCNQLRNQDVKGDDPSSVDKTRAIIRDLHTQIKVSIHSVEAISKRIETLRDEELQPQLLELVKGLSRMWKVMAECHQSQKRTLDEAKLLLAGTPSKLDSRKHSFMSVSDPQRVARSAANLESELRNWQGCFESWIASQRSYVHALSGWLLRCVRSDPDTSKIPFSPRRSAGALPIFGLCIQWSRSMDASREAPVLDGLDFFAAGMGSLYAQQQQREDSSRRVHLGSKRFSEEIITGNNMEVVEIGGGEVEDVMTAEKMAEVAIRVLCAGMSVAMSSLSEFSNGSAKAYAELINQWETAQWPPQNLQGRVGV</sequence>
<dbReference type="Pfam" id="PF04783">
    <property type="entry name" value="DUF630"/>
    <property type="match status" value="1"/>
</dbReference>
<dbReference type="Gramene" id="evm.model.08.1204">
    <property type="protein sequence ID" value="cds.evm.model.08.1204"/>
    <property type="gene ID" value="evm.TU.08.1204"/>
</dbReference>
<proteinExistence type="predicted"/>
<feature type="domain" description="DUF630" evidence="3">
    <location>
        <begin position="1"/>
        <end position="59"/>
    </location>
</feature>
<dbReference type="Proteomes" id="UP000596661">
    <property type="component" value="Chromosome 8"/>
</dbReference>
<organism evidence="4 5">
    <name type="scientific">Cannabis sativa</name>
    <name type="common">Hemp</name>
    <name type="synonym">Marijuana</name>
    <dbReference type="NCBI Taxonomy" id="3483"/>
    <lineage>
        <taxon>Eukaryota</taxon>
        <taxon>Viridiplantae</taxon>
        <taxon>Streptophyta</taxon>
        <taxon>Embryophyta</taxon>
        <taxon>Tracheophyta</taxon>
        <taxon>Spermatophyta</taxon>
        <taxon>Magnoliopsida</taxon>
        <taxon>eudicotyledons</taxon>
        <taxon>Gunneridae</taxon>
        <taxon>Pentapetalae</taxon>
        <taxon>rosids</taxon>
        <taxon>fabids</taxon>
        <taxon>Rosales</taxon>
        <taxon>Cannabaceae</taxon>
        <taxon>Cannabis</taxon>
    </lineage>
</organism>
<accession>A0A803Q7Y3</accession>
<name>A0A803Q7Y3_CANSA</name>
<dbReference type="PANTHER" id="PTHR21450:SF3">
    <property type="entry name" value="DUF630 FAMILY PROTEIN (DUF630 AND DUF632)"/>
    <property type="match status" value="1"/>
</dbReference>
<dbReference type="InterPro" id="IPR006867">
    <property type="entry name" value="DUF632"/>
</dbReference>
<feature type="compositionally biased region" description="Polar residues" evidence="1">
    <location>
        <begin position="313"/>
        <end position="330"/>
    </location>
</feature>
<reference evidence="4" key="2">
    <citation type="submission" date="2021-03" db="UniProtKB">
        <authorList>
            <consortium name="EnsemblPlants"/>
        </authorList>
    </citation>
    <scope>IDENTIFICATION</scope>
</reference>
<protein>
    <submittedName>
        <fullName evidence="4">Uncharacterized protein</fullName>
    </submittedName>
</protein>
<feature type="compositionally biased region" description="Acidic residues" evidence="1">
    <location>
        <begin position="297"/>
        <end position="307"/>
    </location>
</feature>
<evidence type="ECO:0000256" key="1">
    <source>
        <dbReference type="SAM" id="MobiDB-lite"/>
    </source>
</evidence>
<dbReference type="Pfam" id="PF04782">
    <property type="entry name" value="DUF632"/>
    <property type="match status" value="1"/>
</dbReference>
<feature type="domain" description="DUF632" evidence="2">
    <location>
        <begin position="370"/>
        <end position="698"/>
    </location>
</feature>
<evidence type="ECO:0000313" key="5">
    <source>
        <dbReference type="Proteomes" id="UP000596661"/>
    </source>
</evidence>
<dbReference type="PANTHER" id="PTHR21450">
    <property type="entry name" value="PROTEIN ALTERED PHOSPHATE STARVATION RESPONSE 1"/>
    <property type="match status" value="1"/>
</dbReference>
<dbReference type="InterPro" id="IPR006868">
    <property type="entry name" value="DUF630"/>
</dbReference>
<evidence type="ECO:0000259" key="3">
    <source>
        <dbReference type="Pfam" id="PF04783"/>
    </source>
</evidence>
<reference evidence="4" key="1">
    <citation type="submission" date="2018-11" db="EMBL/GenBank/DDBJ databases">
        <authorList>
            <person name="Grassa J C."/>
        </authorList>
    </citation>
    <scope>NUCLEOTIDE SEQUENCE [LARGE SCALE GENOMIC DNA]</scope>
</reference>
<feature type="compositionally biased region" description="Acidic residues" evidence="1">
    <location>
        <begin position="444"/>
        <end position="455"/>
    </location>
</feature>
<feature type="region of interest" description="Disordered" evidence="1">
    <location>
        <begin position="297"/>
        <end position="330"/>
    </location>
</feature>
<feature type="compositionally biased region" description="Low complexity" evidence="1">
    <location>
        <begin position="160"/>
        <end position="186"/>
    </location>
</feature>
<evidence type="ECO:0000259" key="2">
    <source>
        <dbReference type="Pfam" id="PF04782"/>
    </source>
</evidence>
<feature type="region of interest" description="Disordered" evidence="1">
    <location>
        <begin position="160"/>
        <end position="203"/>
    </location>
</feature>
<keyword evidence="5" id="KW-1185">Reference proteome</keyword>
<dbReference type="EMBL" id="UZAU01000705">
    <property type="status" value="NOT_ANNOTATED_CDS"/>
    <property type="molecule type" value="Genomic_DNA"/>
</dbReference>
<feature type="region of interest" description="Disordered" evidence="1">
    <location>
        <begin position="431"/>
        <end position="457"/>
    </location>
</feature>
<dbReference type="EnsemblPlants" id="evm.model.08.1204">
    <property type="protein sequence ID" value="cds.evm.model.08.1204"/>
    <property type="gene ID" value="evm.TU.08.1204"/>
</dbReference>